<dbReference type="InterPro" id="IPR018490">
    <property type="entry name" value="cNMP-bd_dom_sf"/>
</dbReference>
<reference evidence="4" key="1">
    <citation type="submission" date="2021-02" db="EMBL/GenBank/DDBJ databases">
        <authorList>
            <person name="Dougan E. K."/>
            <person name="Rhodes N."/>
            <person name="Thang M."/>
            <person name="Chan C."/>
        </authorList>
    </citation>
    <scope>NUCLEOTIDE SEQUENCE</scope>
</reference>
<dbReference type="InterPro" id="IPR018247">
    <property type="entry name" value="EF_Hand_1_Ca_BS"/>
</dbReference>
<feature type="domain" description="Cyclic nucleotide-binding" evidence="2">
    <location>
        <begin position="216"/>
        <end position="336"/>
    </location>
</feature>
<dbReference type="InterPro" id="IPR002048">
    <property type="entry name" value="EF_hand_dom"/>
</dbReference>
<gene>
    <name evidence="4" type="primary">pkaR</name>
    <name evidence="4" type="ORF">SNAT2548_LOCUS10244</name>
</gene>
<dbReference type="SUPFAM" id="SSF47473">
    <property type="entry name" value="EF-hand"/>
    <property type="match status" value="1"/>
</dbReference>
<evidence type="ECO:0000256" key="1">
    <source>
        <dbReference type="ARBA" id="ARBA00022837"/>
    </source>
</evidence>
<dbReference type="CDD" id="cd00038">
    <property type="entry name" value="CAP_ED"/>
    <property type="match status" value="2"/>
</dbReference>
<dbReference type="InterPro" id="IPR050503">
    <property type="entry name" value="cAMP-dep_PK_reg_su-like"/>
</dbReference>
<dbReference type="Proteomes" id="UP000604046">
    <property type="component" value="Unassembled WGS sequence"/>
</dbReference>
<feature type="domain" description="Cyclic nucleotide-binding" evidence="2">
    <location>
        <begin position="99"/>
        <end position="201"/>
    </location>
</feature>
<dbReference type="GO" id="GO:0005952">
    <property type="term" value="C:cAMP-dependent protein kinase complex"/>
    <property type="evidence" value="ECO:0007669"/>
    <property type="project" value="InterPro"/>
</dbReference>
<evidence type="ECO:0000313" key="4">
    <source>
        <dbReference type="EMBL" id="CAE7236797.1"/>
    </source>
</evidence>
<dbReference type="GO" id="GO:0004862">
    <property type="term" value="F:cAMP-dependent protein kinase inhibitor activity"/>
    <property type="evidence" value="ECO:0007669"/>
    <property type="project" value="TreeGrafter"/>
</dbReference>
<proteinExistence type="predicted"/>
<dbReference type="Gene3D" id="1.10.238.10">
    <property type="entry name" value="EF-hand"/>
    <property type="match status" value="1"/>
</dbReference>
<dbReference type="SMART" id="SM00100">
    <property type="entry name" value="cNMP"/>
    <property type="match status" value="2"/>
</dbReference>
<dbReference type="GO" id="GO:0005509">
    <property type="term" value="F:calcium ion binding"/>
    <property type="evidence" value="ECO:0007669"/>
    <property type="project" value="InterPro"/>
</dbReference>
<evidence type="ECO:0000313" key="5">
    <source>
        <dbReference type="Proteomes" id="UP000604046"/>
    </source>
</evidence>
<dbReference type="PROSITE" id="PS50042">
    <property type="entry name" value="CNMP_BINDING_3"/>
    <property type="match status" value="2"/>
</dbReference>
<dbReference type="InterPro" id="IPR000595">
    <property type="entry name" value="cNMP-bd_dom"/>
</dbReference>
<dbReference type="InterPro" id="IPR011992">
    <property type="entry name" value="EF-hand-dom_pair"/>
</dbReference>
<dbReference type="EMBL" id="CAJNDS010000835">
    <property type="protein sequence ID" value="CAE7236797.1"/>
    <property type="molecule type" value="Genomic_DNA"/>
</dbReference>
<dbReference type="GO" id="GO:0030552">
    <property type="term" value="F:cAMP binding"/>
    <property type="evidence" value="ECO:0007669"/>
    <property type="project" value="TreeGrafter"/>
</dbReference>
<dbReference type="PRINTS" id="PR00103">
    <property type="entry name" value="CAMPKINASE"/>
</dbReference>
<sequence>MAGAEPEPYAGVDMVHGAIAVKEQFQLFDDNETGTIGKEDLRSLIQNLGHFDPDEIDRILNIAVGDDGNEIMYESFIDWAFNSAKVIEHRKDRLRNVKLFQNFGELEIEECAKVLELVTYPAGQDIIKQGDEGFDCFIVDAGECFAQIQISGKWREVVRYEPGGFFGERALLRKEPRGAMVTARTDVKLLRLSREEFVSMIAERDHKENLIRKIKEFDTFNDVQVATLAGAFERRWFEDNETIFKQGDEGHHFYLLEDGECVASEKDLEGNENEVRRYEPGQLFGERALIDSSPRPASVRAVGTVKVLQLSREEFEKKLGTLNELKAQAYKSDPRKLIADFYQPGDSWGPGGSRDEATAKKDDDVVSRWFVVYRPCSRDSIAKMLGKVGVGKGLNVKGKSAKKNRLSGFVPFIQISDNRHKWDVEESPKDTRTKIFYRSKAAREQAQGSLSKVLKEAKLLRMDDPTIKLITDYEPTTFGLDVPEPLMREAYIMKPDLSPMVGWETGRQSEPAFMDMNLHAVRGDTRPEVVLYQYDLADPMNPLGLLVAYAEAHVLPVVSDFDTFLVGSTNVAYDPLPPKQQEMFQWCLEHTADIIGLPASKGWTSRWLEVLKEEANKKGFHPEIPKLGFGDDTSVRLIGDVVKVTASCGAIRHGAECFNFYFPQELDDEFLVIWDGYQDPPWRALKEAELRNFLTERAEEGYCFPLNPVWPIRDQGWYEVLDTLRKRQEPQIIQNLQGWFSEEALKRIDEIHQEFPDGFSAAAMKSRAGSTVASLQDFTGEEMADFAREEVRKVVKARWKRIRSSLMMLARIMAEMDDEEHAKMLGGDGT</sequence>
<dbReference type="SUPFAM" id="SSF51206">
    <property type="entry name" value="cAMP-binding domain-like"/>
    <property type="match status" value="2"/>
</dbReference>
<accession>A0A812L6U7</accession>
<dbReference type="Pfam" id="PF00027">
    <property type="entry name" value="cNMP_binding"/>
    <property type="match status" value="2"/>
</dbReference>
<dbReference type="PANTHER" id="PTHR11635:SF152">
    <property type="entry name" value="CAMP-DEPENDENT PROTEIN KINASE TYPE I REGULATORY SUBUNIT-RELATED"/>
    <property type="match status" value="1"/>
</dbReference>
<dbReference type="PANTHER" id="PTHR11635">
    <property type="entry name" value="CAMP-DEPENDENT PROTEIN KINASE REGULATORY CHAIN"/>
    <property type="match status" value="1"/>
</dbReference>
<dbReference type="OrthoDB" id="10264606at2759"/>
<dbReference type="Gene3D" id="2.60.120.10">
    <property type="entry name" value="Jelly Rolls"/>
    <property type="match status" value="2"/>
</dbReference>
<dbReference type="AlphaFoldDB" id="A0A812L6U7"/>
<organism evidence="4 5">
    <name type="scientific">Symbiodinium natans</name>
    <dbReference type="NCBI Taxonomy" id="878477"/>
    <lineage>
        <taxon>Eukaryota</taxon>
        <taxon>Sar</taxon>
        <taxon>Alveolata</taxon>
        <taxon>Dinophyceae</taxon>
        <taxon>Suessiales</taxon>
        <taxon>Symbiodiniaceae</taxon>
        <taxon>Symbiodinium</taxon>
    </lineage>
</organism>
<name>A0A812L6U7_9DINO</name>
<feature type="domain" description="EF-hand" evidence="3">
    <location>
        <begin position="16"/>
        <end position="51"/>
    </location>
</feature>
<evidence type="ECO:0000259" key="2">
    <source>
        <dbReference type="PROSITE" id="PS50042"/>
    </source>
</evidence>
<dbReference type="GO" id="GO:0005829">
    <property type="term" value="C:cytosol"/>
    <property type="evidence" value="ECO:0007669"/>
    <property type="project" value="TreeGrafter"/>
</dbReference>
<evidence type="ECO:0000259" key="3">
    <source>
        <dbReference type="PROSITE" id="PS50222"/>
    </source>
</evidence>
<keyword evidence="1" id="KW-0106">Calcium</keyword>
<protein>
    <submittedName>
        <fullName evidence="4">PkaR protein</fullName>
    </submittedName>
</protein>
<dbReference type="GO" id="GO:0034236">
    <property type="term" value="F:protein kinase A catalytic subunit binding"/>
    <property type="evidence" value="ECO:0007669"/>
    <property type="project" value="TreeGrafter"/>
</dbReference>
<dbReference type="InterPro" id="IPR014710">
    <property type="entry name" value="RmlC-like_jellyroll"/>
</dbReference>
<dbReference type="PROSITE" id="PS00018">
    <property type="entry name" value="EF_HAND_1"/>
    <property type="match status" value="1"/>
</dbReference>
<keyword evidence="5" id="KW-1185">Reference proteome</keyword>
<dbReference type="PROSITE" id="PS50222">
    <property type="entry name" value="EF_HAND_2"/>
    <property type="match status" value="1"/>
</dbReference>
<comment type="caution">
    <text evidence="4">The sequence shown here is derived from an EMBL/GenBank/DDBJ whole genome shotgun (WGS) entry which is preliminary data.</text>
</comment>